<gene>
    <name evidence="2" type="ORF">GCM10007877_38360</name>
</gene>
<evidence type="ECO:0000313" key="2">
    <source>
        <dbReference type="EMBL" id="GLS28117.1"/>
    </source>
</evidence>
<reference evidence="2 3" key="1">
    <citation type="journal article" date="2014" name="Int. J. Syst. Evol. Microbiol.">
        <title>Complete genome sequence of Corynebacterium casei LMG S-19264T (=DSM 44701T), isolated from a smear-ripened cheese.</title>
        <authorList>
            <consortium name="US DOE Joint Genome Institute (JGI-PGF)"/>
            <person name="Walter F."/>
            <person name="Albersmeier A."/>
            <person name="Kalinowski J."/>
            <person name="Ruckert C."/>
        </authorList>
    </citation>
    <scope>NUCLEOTIDE SEQUENCE [LARGE SCALE GENOMIC DNA]</scope>
    <source>
        <strain evidence="2 3">NBRC 110095</strain>
    </source>
</reference>
<dbReference type="Proteomes" id="UP001156870">
    <property type="component" value="Unassembled WGS sequence"/>
</dbReference>
<dbReference type="EMBL" id="BSPD01000102">
    <property type="protein sequence ID" value="GLS28117.1"/>
    <property type="molecule type" value="Genomic_DNA"/>
</dbReference>
<dbReference type="CDD" id="cd03450">
    <property type="entry name" value="NodN"/>
    <property type="match status" value="1"/>
</dbReference>
<dbReference type="InterPro" id="IPR002539">
    <property type="entry name" value="MaoC-like_dom"/>
</dbReference>
<dbReference type="Pfam" id="PF01575">
    <property type="entry name" value="MaoC_dehydratas"/>
    <property type="match status" value="1"/>
</dbReference>
<feature type="domain" description="MaoC-like" evidence="1">
    <location>
        <begin position="89"/>
        <end position="187"/>
    </location>
</feature>
<dbReference type="AlphaFoldDB" id="A0AA37WR75"/>
<evidence type="ECO:0000313" key="3">
    <source>
        <dbReference type="Proteomes" id="UP001156870"/>
    </source>
</evidence>
<proteinExistence type="predicted"/>
<dbReference type="Gene3D" id="3.10.129.10">
    <property type="entry name" value="Hotdog Thioesterase"/>
    <property type="match status" value="1"/>
</dbReference>
<dbReference type="RefSeq" id="WP_232594054.1">
    <property type="nucleotide sequence ID" value="NZ_BSPD01000102.1"/>
</dbReference>
<evidence type="ECO:0000259" key="1">
    <source>
        <dbReference type="Pfam" id="PF01575"/>
    </source>
</evidence>
<keyword evidence="3" id="KW-1185">Reference proteome</keyword>
<sequence length="222" mass="25642">MDIVRLLKEKRQEIQLNNVEFIRKIEPQFREISATINQTVINSLQSGLMSRFRFILPDDKPQPLPINPQVVEVYNRLMMFKGTETHIGDWLTIDQDRINQFAEVTGDHQWIHTDPERAKKESPFQSTVAHGFLLISLLPTLSELDAYGEQYYPEARMVVNCGVDKVRFLSPVKTGSAIRARTSLNDVLINRRSLDLINDVHIELQRNGKLVCTAQLNLRIYL</sequence>
<dbReference type="PANTHER" id="PTHR42993:SF1">
    <property type="entry name" value="MAOC-LIKE DEHYDRATASE DOMAIN-CONTAINING PROTEIN"/>
    <property type="match status" value="1"/>
</dbReference>
<dbReference type="PANTHER" id="PTHR42993">
    <property type="entry name" value="MAOC-LIKE DEHYDRATASE DOMAIN-CONTAINING PROTEIN"/>
    <property type="match status" value="1"/>
</dbReference>
<protein>
    <recommendedName>
        <fullName evidence="1">MaoC-like domain-containing protein</fullName>
    </recommendedName>
</protein>
<organism evidence="2 3">
    <name type="scientific">Marinibactrum halimedae</name>
    <dbReference type="NCBI Taxonomy" id="1444977"/>
    <lineage>
        <taxon>Bacteria</taxon>
        <taxon>Pseudomonadati</taxon>
        <taxon>Pseudomonadota</taxon>
        <taxon>Gammaproteobacteria</taxon>
        <taxon>Cellvibrionales</taxon>
        <taxon>Cellvibrionaceae</taxon>
        <taxon>Marinibactrum</taxon>
    </lineage>
</organism>
<dbReference type="SUPFAM" id="SSF54637">
    <property type="entry name" value="Thioesterase/thiol ester dehydrase-isomerase"/>
    <property type="match status" value="1"/>
</dbReference>
<dbReference type="InterPro" id="IPR039375">
    <property type="entry name" value="NodN-like"/>
</dbReference>
<comment type="caution">
    <text evidence="2">The sequence shown here is derived from an EMBL/GenBank/DDBJ whole genome shotgun (WGS) entry which is preliminary data.</text>
</comment>
<name>A0AA37WR75_9GAMM</name>
<accession>A0AA37WR75</accession>
<dbReference type="InterPro" id="IPR029069">
    <property type="entry name" value="HotDog_dom_sf"/>
</dbReference>